<organism evidence="1 2">
    <name type="scientific">Parasponia andersonii</name>
    <name type="common">Sponia andersonii</name>
    <dbReference type="NCBI Taxonomy" id="3476"/>
    <lineage>
        <taxon>Eukaryota</taxon>
        <taxon>Viridiplantae</taxon>
        <taxon>Streptophyta</taxon>
        <taxon>Embryophyta</taxon>
        <taxon>Tracheophyta</taxon>
        <taxon>Spermatophyta</taxon>
        <taxon>Magnoliopsida</taxon>
        <taxon>eudicotyledons</taxon>
        <taxon>Gunneridae</taxon>
        <taxon>Pentapetalae</taxon>
        <taxon>rosids</taxon>
        <taxon>fabids</taxon>
        <taxon>Rosales</taxon>
        <taxon>Cannabaceae</taxon>
        <taxon>Parasponia</taxon>
    </lineage>
</organism>
<evidence type="ECO:0008006" key="3">
    <source>
        <dbReference type="Google" id="ProtNLM"/>
    </source>
</evidence>
<dbReference type="AlphaFoldDB" id="A0A2P5DBC8"/>
<sequence>MRHTNWFRRKHNSTVGDAHAKFIYALGTGQSIGLAKWMFDIIINTTPTCHLFLFKILKLVVSGIASLPDLEQLSLGECKQLNEIISTSPECDDDNEEVTDHHAVNIISLSKLRKVRLQWLPKLRSIPLVADSSQGIILGS</sequence>
<dbReference type="Proteomes" id="UP000237105">
    <property type="component" value="Unassembled WGS sequence"/>
</dbReference>
<comment type="caution">
    <text evidence="1">The sequence shown here is derived from an EMBL/GenBank/DDBJ whole genome shotgun (WGS) entry which is preliminary data.</text>
</comment>
<reference evidence="2" key="1">
    <citation type="submission" date="2016-06" db="EMBL/GenBank/DDBJ databases">
        <title>Parallel loss of symbiosis genes in relatives of nitrogen-fixing non-legume Parasponia.</title>
        <authorList>
            <person name="Van Velzen R."/>
            <person name="Holmer R."/>
            <person name="Bu F."/>
            <person name="Rutten L."/>
            <person name="Van Zeijl A."/>
            <person name="Liu W."/>
            <person name="Santuari L."/>
            <person name="Cao Q."/>
            <person name="Sharma T."/>
            <person name="Shen D."/>
            <person name="Roswanjaya Y."/>
            <person name="Wardhani T."/>
            <person name="Kalhor M.S."/>
            <person name="Jansen J."/>
            <person name="Van den Hoogen J."/>
            <person name="Gungor B."/>
            <person name="Hartog M."/>
            <person name="Hontelez J."/>
            <person name="Verver J."/>
            <person name="Yang W.-C."/>
            <person name="Schijlen E."/>
            <person name="Repin R."/>
            <person name="Schilthuizen M."/>
            <person name="Schranz E."/>
            <person name="Heidstra R."/>
            <person name="Miyata K."/>
            <person name="Fedorova E."/>
            <person name="Kohlen W."/>
            <person name="Bisseling T."/>
            <person name="Smit S."/>
            <person name="Geurts R."/>
        </authorList>
    </citation>
    <scope>NUCLEOTIDE SEQUENCE [LARGE SCALE GENOMIC DNA]</scope>
    <source>
        <strain evidence="2">cv. WU1-14</strain>
    </source>
</reference>
<evidence type="ECO:0000313" key="1">
    <source>
        <dbReference type="EMBL" id="PON70593.1"/>
    </source>
</evidence>
<accession>A0A2P5DBC8</accession>
<name>A0A2P5DBC8_PARAD</name>
<protein>
    <recommendedName>
        <fullName evidence="3">LRR domain containing protein</fullName>
    </recommendedName>
</protein>
<keyword evidence="2" id="KW-1185">Reference proteome</keyword>
<gene>
    <name evidence="1" type="ORF">PanWU01x14_079670</name>
</gene>
<dbReference type="EMBL" id="JXTB01000049">
    <property type="protein sequence ID" value="PON70593.1"/>
    <property type="molecule type" value="Genomic_DNA"/>
</dbReference>
<evidence type="ECO:0000313" key="2">
    <source>
        <dbReference type="Proteomes" id="UP000237105"/>
    </source>
</evidence>
<proteinExistence type="predicted"/>
<dbReference type="OrthoDB" id="1750503at2759"/>